<dbReference type="AlphaFoldDB" id="A0A672F1X0"/>
<keyword evidence="2" id="KW-1185">Reference proteome</keyword>
<organism evidence="1 2">
    <name type="scientific">Salarias fasciatus</name>
    <name type="common">Jewelled blenny</name>
    <name type="synonym">Blennius fasciatus</name>
    <dbReference type="NCBI Taxonomy" id="181472"/>
    <lineage>
        <taxon>Eukaryota</taxon>
        <taxon>Metazoa</taxon>
        <taxon>Chordata</taxon>
        <taxon>Craniata</taxon>
        <taxon>Vertebrata</taxon>
        <taxon>Euteleostomi</taxon>
        <taxon>Actinopterygii</taxon>
        <taxon>Neopterygii</taxon>
        <taxon>Teleostei</taxon>
        <taxon>Neoteleostei</taxon>
        <taxon>Acanthomorphata</taxon>
        <taxon>Ovalentaria</taxon>
        <taxon>Blenniimorphae</taxon>
        <taxon>Blenniiformes</taxon>
        <taxon>Blennioidei</taxon>
        <taxon>Blenniidae</taxon>
        <taxon>Salariinae</taxon>
        <taxon>Salarias</taxon>
    </lineage>
</organism>
<dbReference type="InParanoid" id="A0A672F1X0"/>
<proteinExistence type="predicted"/>
<dbReference type="Proteomes" id="UP000472267">
    <property type="component" value="Chromosome 8"/>
</dbReference>
<name>A0A672F1X0_SALFA</name>
<protein>
    <submittedName>
        <fullName evidence="1">Uncharacterized protein</fullName>
    </submittedName>
</protein>
<evidence type="ECO:0000313" key="1">
    <source>
        <dbReference type="Ensembl" id="ENSSFAP00005000371.1"/>
    </source>
</evidence>
<reference evidence="1" key="1">
    <citation type="submission" date="2019-06" db="EMBL/GenBank/DDBJ databases">
        <authorList>
            <consortium name="Wellcome Sanger Institute Data Sharing"/>
        </authorList>
    </citation>
    <scope>NUCLEOTIDE SEQUENCE [LARGE SCALE GENOMIC DNA]</scope>
</reference>
<evidence type="ECO:0000313" key="2">
    <source>
        <dbReference type="Proteomes" id="UP000472267"/>
    </source>
</evidence>
<accession>A0A672F1X0</accession>
<sequence>MNSGVVTFRHGHFSEVCFFGPFSFQIQIRDPNHGGRDITEELMAGARDNSNRTHTVAELENQGKSSQSELSAVIAFMCVTDRI</sequence>
<reference evidence="1" key="3">
    <citation type="submission" date="2025-09" db="UniProtKB">
        <authorList>
            <consortium name="Ensembl"/>
        </authorList>
    </citation>
    <scope>IDENTIFICATION</scope>
</reference>
<reference evidence="1" key="2">
    <citation type="submission" date="2025-08" db="UniProtKB">
        <authorList>
            <consortium name="Ensembl"/>
        </authorList>
    </citation>
    <scope>IDENTIFICATION</scope>
</reference>
<dbReference type="Ensembl" id="ENSSFAT00005000385.1">
    <property type="protein sequence ID" value="ENSSFAP00005000371.1"/>
    <property type="gene ID" value="ENSSFAG00005000275.1"/>
</dbReference>